<keyword evidence="2" id="KW-1185">Reference proteome</keyword>
<evidence type="ECO:0008006" key="3">
    <source>
        <dbReference type="Google" id="ProtNLM"/>
    </source>
</evidence>
<evidence type="ECO:0000313" key="2">
    <source>
        <dbReference type="Proteomes" id="UP000192368"/>
    </source>
</evidence>
<evidence type="ECO:0000313" key="1">
    <source>
        <dbReference type="EMBL" id="SMB91676.1"/>
    </source>
</evidence>
<dbReference type="InterPro" id="IPR012349">
    <property type="entry name" value="Split_barrel_FMN-bd"/>
</dbReference>
<organism evidence="1 2">
    <name type="scientific">Peptoniphilus asaccharolyticus DSM 20463</name>
    <dbReference type="NCBI Taxonomy" id="573058"/>
    <lineage>
        <taxon>Bacteria</taxon>
        <taxon>Bacillati</taxon>
        <taxon>Bacillota</taxon>
        <taxon>Tissierellia</taxon>
        <taxon>Tissierellales</taxon>
        <taxon>Peptoniphilaceae</taxon>
        <taxon>Peptoniphilus</taxon>
    </lineage>
</organism>
<dbReference type="PANTHER" id="PTHR34071">
    <property type="entry name" value="5-NITROIMIDAZOLE ANTIBIOTICS RESISTANCE PROTEIN, NIMA-FAMILY-RELATED PROTEIN-RELATED"/>
    <property type="match status" value="1"/>
</dbReference>
<dbReference type="AlphaFoldDB" id="A0A1W1VED4"/>
<dbReference type="STRING" id="573058.SAMN00017477_1835"/>
<protein>
    <recommendedName>
        <fullName evidence="3">Nitroimidazol reductase NimA, pyridoxamine 5'-phosphate oxidase superfamily</fullName>
    </recommendedName>
</protein>
<dbReference type="SUPFAM" id="SSF50475">
    <property type="entry name" value="FMN-binding split barrel"/>
    <property type="match status" value="1"/>
</dbReference>
<gene>
    <name evidence="1" type="ORF">SAMN00017477_1835</name>
</gene>
<reference evidence="2" key="1">
    <citation type="submission" date="2017-04" db="EMBL/GenBank/DDBJ databases">
        <authorList>
            <person name="Varghese N."/>
            <person name="Submissions S."/>
        </authorList>
    </citation>
    <scope>NUCLEOTIDE SEQUENCE [LARGE SCALE GENOMIC DNA]</scope>
    <source>
        <strain evidence="2">DSM 20463</strain>
    </source>
</reference>
<accession>A0A1W1VED4</accession>
<dbReference type="Proteomes" id="UP000192368">
    <property type="component" value="Unassembled WGS sequence"/>
</dbReference>
<proteinExistence type="predicted"/>
<dbReference type="OrthoDB" id="9794935at2"/>
<sequence>MRRKDREKDREFGLEVIDNTDYGVMTLKKNAYSIPLTFSRDGENLYFHCAKVGEKIDYIEDGDSVRIVFVSQSQTPIGHTPERVRELLKSGEISLSKVFTIGYKSAIVEGRIYRVEDEKEKVHSLRILSERLVPNMMEFFEQAIERSIKITGVYKIELDQIESKCKEVPKI</sequence>
<dbReference type="Gene3D" id="2.30.110.10">
    <property type="entry name" value="Electron Transport, Fmn-binding Protein, Chain A"/>
    <property type="match status" value="1"/>
</dbReference>
<dbReference type="EMBL" id="FWWR01000012">
    <property type="protein sequence ID" value="SMB91676.1"/>
    <property type="molecule type" value="Genomic_DNA"/>
</dbReference>
<dbReference type="PANTHER" id="PTHR34071:SF2">
    <property type="entry name" value="FLAVIN-NUCLEOTIDE-BINDING PROTEIN"/>
    <property type="match status" value="1"/>
</dbReference>
<name>A0A1W1VED4_PEPAS</name>
<dbReference type="RefSeq" id="WP_084231368.1">
    <property type="nucleotide sequence ID" value="NZ_FWWR01000012.1"/>
</dbReference>